<dbReference type="KEGG" id="zmk:HG535_0C04990"/>
<dbReference type="PANTHER" id="PTHR43550:SF3">
    <property type="entry name" value="3-KETODIHYDROSPHINGOSINE REDUCTASE"/>
    <property type="match status" value="1"/>
</dbReference>
<dbReference type="Pfam" id="PF00106">
    <property type="entry name" value="adh_short"/>
    <property type="match status" value="1"/>
</dbReference>
<dbReference type="Gene3D" id="3.40.50.720">
    <property type="entry name" value="NAD(P)-binding Rossmann-like Domain"/>
    <property type="match status" value="1"/>
</dbReference>
<evidence type="ECO:0000256" key="15">
    <source>
        <dbReference type="ARBA" id="ARBA00026241"/>
    </source>
</evidence>
<feature type="transmembrane region" description="Helical" evidence="20">
    <location>
        <begin position="271"/>
        <end position="292"/>
    </location>
</feature>
<keyword evidence="22" id="KW-1185">Reference proteome</keyword>
<reference evidence="21 22" key="1">
    <citation type="submission" date="2020-07" db="EMBL/GenBank/DDBJ databases">
        <title>The yeast mating-type switching endonuclease HO is a domesticated member of an unorthodox homing genetic element family.</title>
        <authorList>
            <person name="Coughlan A.Y."/>
            <person name="Lombardi L."/>
            <person name="Braun-Galleani S."/>
            <person name="Martos A.R."/>
            <person name="Galeote V."/>
            <person name="Bigey F."/>
            <person name="Dequin S."/>
            <person name="Byrne K.P."/>
            <person name="Wolfe K.H."/>
        </authorList>
    </citation>
    <scope>NUCLEOTIDE SEQUENCE [LARGE SCALE GENOMIC DNA]</scope>
    <source>
        <strain evidence="21 22">NRRL Y-6702</strain>
    </source>
</reference>
<keyword evidence="13 20" id="KW-0472">Membrane</keyword>
<dbReference type="GO" id="GO:0000166">
    <property type="term" value="F:nucleotide binding"/>
    <property type="evidence" value="ECO:0007669"/>
    <property type="project" value="UniProtKB-KW"/>
</dbReference>
<keyword evidence="5 20" id="KW-0812">Transmembrane</keyword>
<comment type="similarity">
    <text evidence="4">Belongs to the short-chain dehydrogenases/reductases (SDR) family.</text>
</comment>
<dbReference type="RefSeq" id="XP_037143873.1">
    <property type="nucleotide sequence ID" value="XM_037287978.1"/>
</dbReference>
<comment type="function">
    <text evidence="18">Catalyzes the reduction of 3'-oxosphinganine (3-ketodihydrosphingosine/KDS) to sphinganine (dihydrosphingosine/DHS), the second step of de novo sphingolipid biosynthesis.</text>
</comment>
<sequence>MKYTLEDQVVLITGGSQGLGKQFAVKYYNESVRTKIIIVSRSVAKLKNAVTDITKGDKASPLNSDTDVFGSDQRVYYMSCDMSEHESVAGLFDTLFAVKLLPTQVLACAGGSTPKLFKDLTGSEIEMGIRMNYMSTVFLANKVAQLLPHSHLILFSSETAFFPFIGYGQYAPLKVSIKALTSILRQELSEGRVSCVFPSNFASEGFTVEELTKPSITKQIEGPSETISCEECCDKIVWWLSKGYDDVSIGFLGWVLMSTDMGLNKHHNYSFLWFLQILFGTLTNLLIVPLFMMKCTYDIKKWYKEQHNKQHKI</sequence>
<comment type="pathway">
    <text evidence="2">Lipid metabolism; sphingolipid metabolism.</text>
</comment>
<evidence type="ECO:0000313" key="22">
    <source>
        <dbReference type="Proteomes" id="UP000509704"/>
    </source>
</evidence>
<dbReference type="InterPro" id="IPR036291">
    <property type="entry name" value="NAD(P)-bd_dom_sf"/>
</dbReference>
<evidence type="ECO:0000256" key="18">
    <source>
        <dbReference type="ARBA" id="ARBA00044737"/>
    </source>
</evidence>
<evidence type="ECO:0000256" key="5">
    <source>
        <dbReference type="ARBA" id="ARBA00022692"/>
    </source>
</evidence>
<keyword evidence="6" id="KW-0547">Nucleotide-binding</keyword>
<evidence type="ECO:0000256" key="19">
    <source>
        <dbReference type="ARBA" id="ARBA00048930"/>
    </source>
</evidence>
<dbReference type="InterPro" id="IPR002347">
    <property type="entry name" value="SDR_fam"/>
</dbReference>
<dbReference type="UniPathway" id="UPA00222"/>
<dbReference type="InterPro" id="IPR045022">
    <property type="entry name" value="KDSR-like"/>
</dbReference>
<dbReference type="EC" id="1.1.1.102" evidence="14"/>
<dbReference type="SUPFAM" id="SSF51735">
    <property type="entry name" value="NAD(P)-binding Rossmann-fold domains"/>
    <property type="match status" value="1"/>
</dbReference>
<comment type="subcellular location">
    <subcellularLocation>
        <location evidence="1">Endoplasmic reticulum membrane</location>
    </subcellularLocation>
</comment>
<dbReference type="GO" id="GO:0030148">
    <property type="term" value="P:sphingolipid biosynthetic process"/>
    <property type="evidence" value="ECO:0007669"/>
    <property type="project" value="InterPro"/>
</dbReference>
<dbReference type="GO" id="GO:0005789">
    <property type="term" value="C:endoplasmic reticulum membrane"/>
    <property type="evidence" value="ECO:0007669"/>
    <property type="project" value="UniProtKB-SubCell"/>
</dbReference>
<dbReference type="Proteomes" id="UP000509704">
    <property type="component" value="Chromosome 3"/>
</dbReference>
<evidence type="ECO:0000256" key="6">
    <source>
        <dbReference type="ARBA" id="ARBA00022741"/>
    </source>
</evidence>
<evidence type="ECO:0000256" key="16">
    <source>
        <dbReference type="ARBA" id="ARBA00029797"/>
    </source>
</evidence>
<proteinExistence type="inferred from homology"/>
<accession>A0A7H9B0C9</accession>
<evidence type="ECO:0000256" key="11">
    <source>
        <dbReference type="ARBA" id="ARBA00023002"/>
    </source>
</evidence>
<evidence type="ECO:0000256" key="12">
    <source>
        <dbReference type="ARBA" id="ARBA00023098"/>
    </source>
</evidence>
<name>A0A7H9B0C9_ZYGMR</name>
<keyword evidence="8" id="KW-0521">NADP</keyword>
<evidence type="ECO:0000256" key="8">
    <source>
        <dbReference type="ARBA" id="ARBA00022857"/>
    </source>
</evidence>
<dbReference type="CDD" id="cd08939">
    <property type="entry name" value="KDSR-like_SDR_c"/>
    <property type="match status" value="1"/>
</dbReference>
<dbReference type="OrthoDB" id="10267115at2759"/>
<evidence type="ECO:0000256" key="20">
    <source>
        <dbReference type="SAM" id="Phobius"/>
    </source>
</evidence>
<evidence type="ECO:0000256" key="17">
    <source>
        <dbReference type="ARBA" id="ARBA00032891"/>
    </source>
</evidence>
<keyword evidence="10 20" id="KW-1133">Transmembrane helix</keyword>
<keyword evidence="9" id="KW-0746">Sphingolipid metabolism</keyword>
<evidence type="ECO:0000256" key="13">
    <source>
        <dbReference type="ARBA" id="ARBA00023136"/>
    </source>
</evidence>
<comment type="catalytic activity">
    <reaction evidence="19">
        <text>sphinganine + NADP(+) = 3-oxosphinganine + NADPH + H(+)</text>
        <dbReference type="Rhea" id="RHEA:22640"/>
        <dbReference type="ChEBI" id="CHEBI:15378"/>
        <dbReference type="ChEBI" id="CHEBI:57783"/>
        <dbReference type="ChEBI" id="CHEBI:57817"/>
        <dbReference type="ChEBI" id="CHEBI:58299"/>
        <dbReference type="ChEBI" id="CHEBI:58349"/>
        <dbReference type="EC" id="1.1.1.102"/>
    </reaction>
    <physiologicalReaction direction="right-to-left" evidence="19">
        <dbReference type="Rhea" id="RHEA:22642"/>
    </physiologicalReaction>
</comment>
<keyword evidence="11" id="KW-0560">Oxidoreductase</keyword>
<evidence type="ECO:0000256" key="7">
    <source>
        <dbReference type="ARBA" id="ARBA00022824"/>
    </source>
</evidence>
<protein>
    <recommendedName>
        <fullName evidence="15">3-ketodihydrosphingosine reductase TSC10</fullName>
        <ecNumber evidence="14">1.1.1.102</ecNumber>
    </recommendedName>
    <alternativeName>
        <fullName evidence="17">3-dehydrosphinganine reductase</fullName>
    </alternativeName>
    <alternativeName>
        <fullName evidence="16">KDS reductase</fullName>
    </alternativeName>
</protein>
<keyword evidence="12" id="KW-0443">Lipid metabolism</keyword>
<evidence type="ECO:0000256" key="10">
    <source>
        <dbReference type="ARBA" id="ARBA00022989"/>
    </source>
</evidence>
<comment type="pathway">
    <text evidence="3">Sphingolipid metabolism.</text>
</comment>
<dbReference type="FunFam" id="3.40.50.720:FF:000578">
    <property type="entry name" value="3-ketodihydrosphingosine reductase"/>
    <property type="match status" value="1"/>
</dbReference>
<dbReference type="GO" id="GO:0006666">
    <property type="term" value="P:3-keto-sphinganine metabolic process"/>
    <property type="evidence" value="ECO:0007669"/>
    <property type="project" value="InterPro"/>
</dbReference>
<dbReference type="PANTHER" id="PTHR43550">
    <property type="entry name" value="3-KETODIHYDROSPHINGOSINE REDUCTASE"/>
    <property type="match status" value="1"/>
</dbReference>
<gene>
    <name evidence="21" type="ORF">HG535_0C04990</name>
</gene>
<evidence type="ECO:0000256" key="14">
    <source>
        <dbReference type="ARBA" id="ARBA00026112"/>
    </source>
</evidence>
<evidence type="ECO:0000256" key="2">
    <source>
        <dbReference type="ARBA" id="ARBA00004760"/>
    </source>
</evidence>
<evidence type="ECO:0000313" key="21">
    <source>
        <dbReference type="EMBL" id="QLG72145.1"/>
    </source>
</evidence>
<evidence type="ECO:0000256" key="4">
    <source>
        <dbReference type="ARBA" id="ARBA00006484"/>
    </source>
</evidence>
<dbReference type="AlphaFoldDB" id="A0A7H9B0C9"/>
<evidence type="ECO:0000256" key="9">
    <source>
        <dbReference type="ARBA" id="ARBA00022919"/>
    </source>
</evidence>
<organism evidence="21 22">
    <name type="scientific">Zygotorulaspora mrakii</name>
    <name type="common">Zygosaccharomyces mrakii</name>
    <dbReference type="NCBI Taxonomy" id="42260"/>
    <lineage>
        <taxon>Eukaryota</taxon>
        <taxon>Fungi</taxon>
        <taxon>Dikarya</taxon>
        <taxon>Ascomycota</taxon>
        <taxon>Saccharomycotina</taxon>
        <taxon>Saccharomycetes</taxon>
        <taxon>Saccharomycetales</taxon>
        <taxon>Saccharomycetaceae</taxon>
        <taxon>Zygotorulaspora</taxon>
    </lineage>
</organism>
<keyword evidence="7" id="KW-0256">Endoplasmic reticulum</keyword>
<evidence type="ECO:0000256" key="3">
    <source>
        <dbReference type="ARBA" id="ARBA00004991"/>
    </source>
</evidence>
<dbReference type="PRINTS" id="PR00081">
    <property type="entry name" value="GDHRDH"/>
</dbReference>
<dbReference type="GeneID" id="59235843"/>
<evidence type="ECO:0000256" key="1">
    <source>
        <dbReference type="ARBA" id="ARBA00004586"/>
    </source>
</evidence>
<dbReference type="EMBL" id="CP058606">
    <property type="protein sequence ID" value="QLG72145.1"/>
    <property type="molecule type" value="Genomic_DNA"/>
</dbReference>
<dbReference type="GO" id="GO:0047560">
    <property type="term" value="F:3-dehydrosphinganine reductase activity"/>
    <property type="evidence" value="ECO:0007669"/>
    <property type="project" value="UniProtKB-EC"/>
</dbReference>